<reference evidence="2 3" key="1">
    <citation type="submission" date="2019-03" db="EMBL/GenBank/DDBJ databases">
        <title>Three New Species of Nocardioides, Nocardioides euryhalodurans sp. nov., Nocardioides seonyuensis sp. nov. and Nocardioides eburneoflavus sp. nov., Iolated from Soil.</title>
        <authorList>
            <person name="Roh S.G."/>
            <person name="Lee C."/>
            <person name="Kim M.-K."/>
            <person name="Kim S.B."/>
        </authorList>
    </citation>
    <scope>NUCLEOTIDE SEQUENCE [LARGE SCALE GENOMIC DNA]</scope>
    <source>
        <strain evidence="2 3">MMS17-SY117</strain>
    </source>
</reference>
<dbReference type="SUPFAM" id="SSF47823">
    <property type="entry name" value="lambda integrase-like, N-terminal domain"/>
    <property type="match status" value="1"/>
</dbReference>
<dbReference type="InterPro" id="IPR011010">
    <property type="entry name" value="DNA_brk_join_enz"/>
</dbReference>
<dbReference type="AlphaFoldDB" id="A0A4P7GNV5"/>
<dbReference type="RefSeq" id="WP_135079508.1">
    <property type="nucleotide sequence ID" value="NZ_CP038267.1"/>
</dbReference>
<name>A0A4P7GNV5_9ACTN</name>
<dbReference type="GO" id="GO:0003677">
    <property type="term" value="F:DNA binding"/>
    <property type="evidence" value="ECO:0007669"/>
    <property type="project" value="InterPro"/>
</dbReference>
<dbReference type="Proteomes" id="UP000294894">
    <property type="component" value="Chromosome"/>
</dbReference>
<keyword evidence="3" id="KW-1185">Reference proteome</keyword>
<dbReference type="Gene3D" id="1.10.443.10">
    <property type="entry name" value="Intergrase catalytic core"/>
    <property type="match status" value="1"/>
</dbReference>
<evidence type="ECO:0008006" key="4">
    <source>
        <dbReference type="Google" id="ProtNLM"/>
    </source>
</evidence>
<accession>A0A4P7GNV5</accession>
<dbReference type="EMBL" id="CP038267">
    <property type="protein sequence ID" value="QBR93763.1"/>
    <property type="molecule type" value="Genomic_DNA"/>
</dbReference>
<dbReference type="GO" id="GO:0015074">
    <property type="term" value="P:DNA integration"/>
    <property type="evidence" value="ECO:0007669"/>
    <property type="project" value="InterPro"/>
</dbReference>
<dbReference type="KEGG" id="noy:EXE57_16880"/>
<organism evidence="2 3">
    <name type="scientific">Nocardioides euryhalodurans</name>
    <dbReference type="NCBI Taxonomy" id="2518370"/>
    <lineage>
        <taxon>Bacteria</taxon>
        <taxon>Bacillati</taxon>
        <taxon>Actinomycetota</taxon>
        <taxon>Actinomycetes</taxon>
        <taxon>Propionibacteriales</taxon>
        <taxon>Nocardioidaceae</taxon>
        <taxon>Nocardioides</taxon>
    </lineage>
</organism>
<dbReference type="OrthoDB" id="9815875at2"/>
<evidence type="ECO:0000313" key="3">
    <source>
        <dbReference type="Proteomes" id="UP000294894"/>
    </source>
</evidence>
<proteinExistence type="predicted"/>
<keyword evidence="1" id="KW-0233">DNA recombination</keyword>
<sequence>MGREERLAGSVTPARVERARQESAAFVTFRARLSLDESPEAVTLYLAALADQDLSGRQMRERLRLLDLDRRLLGLRPWLQDPDVRLFLRGLLANKPVGERHSHYDPLYLELMHASVDACRVLNPDQQRALAAHLTVEATNIPATALARLRWADIHLTRQGIDIRVTSKIGRGADTTTTYTVEATPSDPRCLVAAVRALRALGGGQYVFGVEGRPIDIQWLRSRLTVADPLAPTPAQVRDQALLLIGYLAGLRTSEAMTLRQRDVEFHGRGLVLAIAGRIRLTYLPSAPDPAYDAANAWTAWLELLDEHGLLDPDGLAFHATNFRVIFSKGIRESGLNRVVHQRTEEAGLSGRFVWTSLRTGMMRTAIRNDVRSYSIAAHADLLSLGSVQRHERRENLLADGNVAGRLGL</sequence>
<gene>
    <name evidence="2" type="ORF">EXE57_16880</name>
</gene>
<protein>
    <recommendedName>
        <fullName evidence="4">Tyr recombinase domain-containing protein</fullName>
    </recommendedName>
</protein>
<evidence type="ECO:0000313" key="2">
    <source>
        <dbReference type="EMBL" id="QBR93763.1"/>
    </source>
</evidence>
<evidence type="ECO:0000256" key="1">
    <source>
        <dbReference type="ARBA" id="ARBA00023172"/>
    </source>
</evidence>
<dbReference type="InterPro" id="IPR013762">
    <property type="entry name" value="Integrase-like_cat_sf"/>
</dbReference>
<dbReference type="SUPFAM" id="SSF56349">
    <property type="entry name" value="DNA breaking-rejoining enzymes"/>
    <property type="match status" value="1"/>
</dbReference>
<dbReference type="GO" id="GO:0006310">
    <property type="term" value="P:DNA recombination"/>
    <property type="evidence" value="ECO:0007669"/>
    <property type="project" value="UniProtKB-KW"/>
</dbReference>